<dbReference type="PIRSF" id="PIRSF002070">
    <property type="entry name" value="SSB"/>
    <property type="match status" value="1"/>
</dbReference>
<dbReference type="GO" id="GO:0006260">
    <property type="term" value="P:DNA replication"/>
    <property type="evidence" value="ECO:0007669"/>
    <property type="project" value="InterPro"/>
</dbReference>
<dbReference type="HAMAP" id="MF_00984">
    <property type="entry name" value="SSB"/>
    <property type="match status" value="1"/>
</dbReference>
<evidence type="ECO:0000313" key="3">
    <source>
        <dbReference type="EMBL" id="MPM86468.1"/>
    </source>
</evidence>
<keyword evidence="1 3" id="KW-0238">DNA-binding</keyword>
<name>A0A645DBS0_9ZZZZ</name>
<evidence type="ECO:0000256" key="2">
    <source>
        <dbReference type="SAM" id="MobiDB-lite"/>
    </source>
</evidence>
<dbReference type="NCBIfam" id="TIGR00621">
    <property type="entry name" value="ssb"/>
    <property type="match status" value="1"/>
</dbReference>
<dbReference type="SUPFAM" id="SSF50249">
    <property type="entry name" value="Nucleic acid-binding proteins"/>
    <property type="match status" value="1"/>
</dbReference>
<dbReference type="PANTHER" id="PTHR10302">
    <property type="entry name" value="SINGLE-STRANDED DNA-BINDING PROTEIN"/>
    <property type="match status" value="1"/>
</dbReference>
<dbReference type="InterPro" id="IPR000424">
    <property type="entry name" value="Primosome_PriB/ssb"/>
</dbReference>
<sequence>MSVRSLNKVMLIGNLTRDPNVRYTPGGSAVASFGIATNRSWTPTDGGEKQERVDFHNVVAWSKLAEICGQLLHKGDKVYVEGRLQTRDWKTESGETRRVTEIVIDNMMLLSSRGGRADAEDMPEEAAPSDFHAAEAPQAEAEEVEDVSDDIPF</sequence>
<dbReference type="PANTHER" id="PTHR10302:SF27">
    <property type="entry name" value="SINGLE-STRANDED DNA-BINDING PROTEIN"/>
    <property type="match status" value="1"/>
</dbReference>
<dbReference type="GO" id="GO:0009295">
    <property type="term" value="C:nucleoid"/>
    <property type="evidence" value="ECO:0007669"/>
    <property type="project" value="TreeGrafter"/>
</dbReference>
<proteinExistence type="inferred from homology"/>
<organism evidence="3">
    <name type="scientific">bioreactor metagenome</name>
    <dbReference type="NCBI Taxonomy" id="1076179"/>
    <lineage>
        <taxon>unclassified sequences</taxon>
        <taxon>metagenomes</taxon>
        <taxon>ecological metagenomes</taxon>
    </lineage>
</organism>
<dbReference type="InterPro" id="IPR011344">
    <property type="entry name" value="ssDNA-bd"/>
</dbReference>
<gene>
    <name evidence="3" type="ORF">SDC9_133557</name>
</gene>
<reference evidence="3" key="1">
    <citation type="submission" date="2019-08" db="EMBL/GenBank/DDBJ databases">
        <authorList>
            <person name="Kucharzyk K."/>
            <person name="Murdoch R.W."/>
            <person name="Higgins S."/>
            <person name="Loffler F."/>
        </authorList>
    </citation>
    <scope>NUCLEOTIDE SEQUENCE</scope>
</reference>
<dbReference type="EMBL" id="VSSQ01034500">
    <property type="protein sequence ID" value="MPM86468.1"/>
    <property type="molecule type" value="Genomic_DNA"/>
</dbReference>
<dbReference type="PROSITE" id="PS50935">
    <property type="entry name" value="SSB"/>
    <property type="match status" value="1"/>
</dbReference>
<dbReference type="GO" id="GO:0003697">
    <property type="term" value="F:single-stranded DNA binding"/>
    <property type="evidence" value="ECO:0007669"/>
    <property type="project" value="InterPro"/>
</dbReference>
<comment type="caution">
    <text evidence="3">The sequence shown here is derived from an EMBL/GenBank/DDBJ whole genome shotgun (WGS) entry which is preliminary data.</text>
</comment>
<feature type="compositionally biased region" description="Acidic residues" evidence="2">
    <location>
        <begin position="140"/>
        <end position="153"/>
    </location>
</feature>
<dbReference type="Pfam" id="PF00436">
    <property type="entry name" value="SSB"/>
    <property type="match status" value="1"/>
</dbReference>
<dbReference type="AlphaFoldDB" id="A0A645DBS0"/>
<dbReference type="CDD" id="cd04496">
    <property type="entry name" value="SSB_OBF"/>
    <property type="match status" value="1"/>
</dbReference>
<evidence type="ECO:0000256" key="1">
    <source>
        <dbReference type="ARBA" id="ARBA00023125"/>
    </source>
</evidence>
<dbReference type="InterPro" id="IPR012340">
    <property type="entry name" value="NA-bd_OB-fold"/>
</dbReference>
<feature type="region of interest" description="Disordered" evidence="2">
    <location>
        <begin position="114"/>
        <end position="153"/>
    </location>
</feature>
<accession>A0A645DBS0</accession>
<protein>
    <submittedName>
        <fullName evidence="3">Single-stranded DNA-binding protein</fullName>
    </submittedName>
</protein>
<dbReference type="Gene3D" id="2.40.50.140">
    <property type="entry name" value="Nucleic acid-binding proteins"/>
    <property type="match status" value="1"/>
</dbReference>